<keyword evidence="3" id="KW-1185">Reference proteome</keyword>
<reference evidence="2" key="1">
    <citation type="journal article" date="2021" name="IMA Fungus">
        <title>Genomic characterization of three marine fungi, including Emericellopsis atlantica sp. nov. with signatures of a generalist lifestyle and marine biomass degradation.</title>
        <authorList>
            <person name="Hagestad O.C."/>
            <person name="Hou L."/>
            <person name="Andersen J.H."/>
            <person name="Hansen E.H."/>
            <person name="Altermark B."/>
            <person name="Li C."/>
            <person name="Kuhnert E."/>
            <person name="Cox R.J."/>
            <person name="Crous P.W."/>
            <person name="Spatafora J.W."/>
            <person name="Lail K."/>
            <person name="Amirebrahimi M."/>
            <person name="Lipzen A."/>
            <person name="Pangilinan J."/>
            <person name="Andreopoulos W."/>
            <person name="Hayes R.D."/>
            <person name="Ng V."/>
            <person name="Grigoriev I.V."/>
            <person name="Jackson S.A."/>
            <person name="Sutton T.D.S."/>
            <person name="Dobson A.D.W."/>
            <person name="Rama T."/>
        </authorList>
    </citation>
    <scope>NUCLEOTIDE SEQUENCE</scope>
    <source>
        <strain evidence="2">TRa3180A</strain>
    </source>
</reference>
<organism evidence="2 3">
    <name type="scientific">Calycina marina</name>
    <dbReference type="NCBI Taxonomy" id="1763456"/>
    <lineage>
        <taxon>Eukaryota</taxon>
        <taxon>Fungi</taxon>
        <taxon>Dikarya</taxon>
        <taxon>Ascomycota</taxon>
        <taxon>Pezizomycotina</taxon>
        <taxon>Leotiomycetes</taxon>
        <taxon>Helotiales</taxon>
        <taxon>Pezizellaceae</taxon>
        <taxon>Calycina</taxon>
    </lineage>
</organism>
<dbReference type="AlphaFoldDB" id="A0A9P8CFD7"/>
<name>A0A9P8CFD7_9HELO</name>
<evidence type="ECO:0000313" key="2">
    <source>
        <dbReference type="EMBL" id="KAG9244620.1"/>
    </source>
</evidence>
<proteinExistence type="predicted"/>
<comment type="caution">
    <text evidence="2">The sequence shown here is derived from an EMBL/GenBank/DDBJ whole genome shotgun (WGS) entry which is preliminary data.</text>
</comment>
<dbReference type="OrthoDB" id="5068804at2759"/>
<accession>A0A9P8CFD7</accession>
<sequence>MSNLAGVLDKVLDKQGLGNASTGDEKECFRAQASFYADQHGESSLEIQESGLQVGGRRLGSASNGDENKGAGPGTSLHVTSMANPEEYMKVSMDRLVVESKTAMTSDEDVAGSTRLWDEWEEARKRMNIFSLAKSHLRQTVSTIDNYAYI</sequence>
<feature type="region of interest" description="Disordered" evidence="1">
    <location>
        <begin position="53"/>
        <end position="79"/>
    </location>
</feature>
<dbReference type="EMBL" id="MU253894">
    <property type="protein sequence ID" value="KAG9244620.1"/>
    <property type="molecule type" value="Genomic_DNA"/>
</dbReference>
<protein>
    <submittedName>
        <fullName evidence="2">Uncharacterized protein</fullName>
    </submittedName>
</protein>
<evidence type="ECO:0000313" key="3">
    <source>
        <dbReference type="Proteomes" id="UP000887226"/>
    </source>
</evidence>
<gene>
    <name evidence="2" type="ORF">BJ878DRAFT_480002</name>
</gene>
<evidence type="ECO:0000256" key="1">
    <source>
        <dbReference type="SAM" id="MobiDB-lite"/>
    </source>
</evidence>
<dbReference type="Proteomes" id="UP000887226">
    <property type="component" value="Unassembled WGS sequence"/>
</dbReference>